<dbReference type="InterPro" id="IPR036812">
    <property type="entry name" value="NAD(P)_OxRdtase_dom_sf"/>
</dbReference>
<dbReference type="InterPro" id="IPR023210">
    <property type="entry name" value="NADP_OxRdtase_dom"/>
</dbReference>
<dbReference type="PANTHER" id="PTHR43364">
    <property type="entry name" value="NADH-SPECIFIC METHYLGLYOXAL REDUCTASE-RELATED"/>
    <property type="match status" value="1"/>
</dbReference>
<comment type="similarity">
    <text evidence="2">Belongs to the aldo/keto reductase family. Aldo/keto reductase 2 subfamily.</text>
</comment>
<dbReference type="RefSeq" id="XP_058334758.1">
    <property type="nucleotide sequence ID" value="XM_058471617.1"/>
</dbReference>
<keyword evidence="5" id="KW-1185">Reference proteome</keyword>
<accession>A0A9W9PJN2</accession>
<dbReference type="InterPro" id="IPR050523">
    <property type="entry name" value="AKR_Detox_Biosynth"/>
</dbReference>
<dbReference type="Proteomes" id="UP001150941">
    <property type="component" value="Unassembled WGS sequence"/>
</dbReference>
<proteinExistence type="inferred from homology"/>
<name>A0A9W9PJN2_9EURO</name>
<dbReference type="OrthoDB" id="48988at2759"/>
<dbReference type="GO" id="GO:0016491">
    <property type="term" value="F:oxidoreductase activity"/>
    <property type="evidence" value="ECO:0007669"/>
    <property type="project" value="UniProtKB-KW"/>
</dbReference>
<keyword evidence="1" id="KW-0560">Oxidoreductase</keyword>
<evidence type="ECO:0000313" key="5">
    <source>
        <dbReference type="Proteomes" id="UP001150941"/>
    </source>
</evidence>
<evidence type="ECO:0000256" key="2">
    <source>
        <dbReference type="ARBA" id="ARBA00038157"/>
    </source>
</evidence>
<evidence type="ECO:0000259" key="3">
    <source>
        <dbReference type="Pfam" id="PF00248"/>
    </source>
</evidence>
<feature type="domain" description="NADP-dependent oxidoreductase" evidence="3">
    <location>
        <begin position="133"/>
        <end position="410"/>
    </location>
</feature>
<dbReference type="GeneID" id="83198920"/>
<dbReference type="AlphaFoldDB" id="A0A9W9PJN2"/>
<sequence length="422" mass="46983">MEKGKGKASPILLSEPPICAAHDWTNAERFLDRFEELPFHEKLQFEDEVSEAFVKSEHLPGFENAIEERMMLFNRALQDARSFRAALRRGSIGGTRLNLLREAVYTRFAEAMNEFERWTGDVSQVPGVLHFDTKEDVQDLLDAFRNRGYKELDTASNYLGSEVRLGRAGAGAHFTIHTKVRSWGDGDLEPAKIEQSIAQSLDELQVSSVETMFLHVPDRKTPIQDTANTMNEAFLQGKFKKLGLSNYAPAEVQEYLDICEREGCVKPRVYEGHYNPIVRGGEKELFPLLRRNNISFFAYSPAAAGLLSGHADTSRRWKADNTIGNIYSSHYGSLNIPGAIDTVRSSAEKYGITGHAAAIRWTAFHGVLDGEYGDALIFGVSKLEQLHKTLDALEEGPLPAELADAISAVYATLGDTAPPFHM</sequence>
<organism evidence="4 5">
    <name type="scientific">Penicillium chermesinum</name>
    <dbReference type="NCBI Taxonomy" id="63820"/>
    <lineage>
        <taxon>Eukaryota</taxon>
        <taxon>Fungi</taxon>
        <taxon>Dikarya</taxon>
        <taxon>Ascomycota</taxon>
        <taxon>Pezizomycotina</taxon>
        <taxon>Eurotiomycetes</taxon>
        <taxon>Eurotiomycetidae</taxon>
        <taxon>Eurotiales</taxon>
        <taxon>Aspergillaceae</taxon>
        <taxon>Penicillium</taxon>
    </lineage>
</organism>
<dbReference type="Pfam" id="PF00248">
    <property type="entry name" value="Aldo_ket_red"/>
    <property type="match status" value="1"/>
</dbReference>
<comment type="caution">
    <text evidence="4">The sequence shown here is derived from an EMBL/GenBank/DDBJ whole genome shotgun (WGS) entry which is preliminary data.</text>
</comment>
<dbReference type="CDD" id="cd19075">
    <property type="entry name" value="AKR_AKR7A1-5"/>
    <property type="match status" value="1"/>
</dbReference>
<reference evidence="4" key="1">
    <citation type="submission" date="2022-11" db="EMBL/GenBank/DDBJ databases">
        <authorList>
            <person name="Petersen C."/>
        </authorList>
    </citation>
    <scope>NUCLEOTIDE SEQUENCE</scope>
    <source>
        <strain evidence="4">IBT 19713</strain>
    </source>
</reference>
<evidence type="ECO:0000256" key="1">
    <source>
        <dbReference type="ARBA" id="ARBA00023002"/>
    </source>
</evidence>
<dbReference type="SUPFAM" id="SSF51430">
    <property type="entry name" value="NAD(P)-linked oxidoreductase"/>
    <property type="match status" value="1"/>
</dbReference>
<evidence type="ECO:0000313" key="4">
    <source>
        <dbReference type="EMBL" id="KAJ5247337.1"/>
    </source>
</evidence>
<reference evidence="4" key="2">
    <citation type="journal article" date="2023" name="IMA Fungus">
        <title>Comparative genomic study of the Penicillium genus elucidates a diverse pangenome and 15 lateral gene transfer events.</title>
        <authorList>
            <person name="Petersen C."/>
            <person name="Sorensen T."/>
            <person name="Nielsen M.R."/>
            <person name="Sondergaard T.E."/>
            <person name="Sorensen J.L."/>
            <person name="Fitzpatrick D.A."/>
            <person name="Frisvad J.C."/>
            <person name="Nielsen K.L."/>
        </authorList>
    </citation>
    <scope>NUCLEOTIDE SEQUENCE</scope>
    <source>
        <strain evidence="4">IBT 19713</strain>
    </source>
</reference>
<dbReference type="PANTHER" id="PTHR43364:SF4">
    <property type="entry name" value="NAD(P)-LINKED OXIDOREDUCTASE SUPERFAMILY PROTEIN"/>
    <property type="match status" value="1"/>
</dbReference>
<protein>
    <submittedName>
        <fullName evidence="4">Aflatoxin B1 aldehyde reductase member 3</fullName>
    </submittedName>
</protein>
<dbReference type="EMBL" id="JAPQKS010000002">
    <property type="protein sequence ID" value="KAJ5247337.1"/>
    <property type="molecule type" value="Genomic_DNA"/>
</dbReference>
<dbReference type="Gene3D" id="3.20.20.100">
    <property type="entry name" value="NADP-dependent oxidoreductase domain"/>
    <property type="match status" value="1"/>
</dbReference>
<gene>
    <name evidence="4" type="ORF">N7468_002320</name>
</gene>